<evidence type="ECO:0000313" key="2">
    <source>
        <dbReference type="EMBL" id="CAA9382952.1"/>
    </source>
</evidence>
<keyword evidence="2" id="KW-0808">Transferase</keyword>
<feature type="compositionally biased region" description="Low complexity" evidence="1">
    <location>
        <begin position="44"/>
        <end position="61"/>
    </location>
</feature>
<protein>
    <submittedName>
        <fullName evidence="2">Caffeoyl-CoA O-methyltransferase( )</fullName>
        <ecNumber evidence="2">2.1.1.104</ecNumber>
    </submittedName>
</protein>
<feature type="compositionally biased region" description="Basic residues" evidence="1">
    <location>
        <begin position="73"/>
        <end position="91"/>
    </location>
</feature>
<organism evidence="2">
    <name type="scientific">uncultured Nocardioides sp</name>
    <dbReference type="NCBI Taxonomy" id="198441"/>
    <lineage>
        <taxon>Bacteria</taxon>
        <taxon>Bacillati</taxon>
        <taxon>Actinomycetota</taxon>
        <taxon>Actinomycetes</taxon>
        <taxon>Propionibacteriales</taxon>
        <taxon>Nocardioidaceae</taxon>
        <taxon>Nocardioides</taxon>
        <taxon>environmental samples</taxon>
    </lineage>
</organism>
<dbReference type="AlphaFoldDB" id="A0A6J4NBK2"/>
<feature type="compositionally biased region" description="Basic residues" evidence="1">
    <location>
        <begin position="182"/>
        <end position="200"/>
    </location>
</feature>
<feature type="non-terminal residue" evidence="2">
    <location>
        <position position="220"/>
    </location>
</feature>
<dbReference type="EMBL" id="CADCUP010000074">
    <property type="protein sequence ID" value="CAA9382952.1"/>
    <property type="molecule type" value="Genomic_DNA"/>
</dbReference>
<keyword evidence="2" id="KW-0489">Methyltransferase</keyword>
<proteinExistence type="predicted"/>
<gene>
    <name evidence="2" type="ORF">AVDCRST_MAG06-1083</name>
</gene>
<feature type="compositionally biased region" description="Basic residues" evidence="1">
    <location>
        <begin position="17"/>
        <end position="27"/>
    </location>
</feature>
<feature type="non-terminal residue" evidence="2">
    <location>
        <position position="1"/>
    </location>
</feature>
<dbReference type="EC" id="2.1.1.104" evidence="2"/>
<name>A0A6J4NBK2_9ACTN</name>
<dbReference type="GO" id="GO:0042409">
    <property type="term" value="F:caffeoyl-CoA O-methyltransferase activity"/>
    <property type="evidence" value="ECO:0007669"/>
    <property type="project" value="UniProtKB-EC"/>
</dbReference>
<sequence>DPPFLPPHPRACGVRPRVVRGARRRGRGAAGGDGGHGRAGRGAGVLPDRAGAGRVHAAAHPGARRPPGDRDRHVHRVLRTLHRPRAARRRTAGLPGPQRGVDGGRPPVLGAGGADRPDRPARGGGSSGAAGVAGRGDLRPGLRRRRQDRIRRLRRGAVRPDDAERCGAAGQHVALGASARSAVRRRPRPRRAQRGPRRRRALGDRAAPAGRRPDRPAQAM</sequence>
<feature type="compositionally biased region" description="Basic and acidic residues" evidence="1">
    <location>
        <begin position="211"/>
        <end position="220"/>
    </location>
</feature>
<evidence type="ECO:0000256" key="1">
    <source>
        <dbReference type="SAM" id="MobiDB-lite"/>
    </source>
</evidence>
<feature type="compositionally biased region" description="Basic residues" evidence="1">
    <location>
        <begin position="141"/>
        <end position="157"/>
    </location>
</feature>
<reference evidence="2" key="1">
    <citation type="submission" date="2020-02" db="EMBL/GenBank/DDBJ databases">
        <authorList>
            <person name="Meier V. D."/>
        </authorList>
    </citation>
    <scope>NUCLEOTIDE SEQUENCE</scope>
    <source>
        <strain evidence="2">AVDCRST_MAG06</strain>
    </source>
</reference>
<accession>A0A6J4NBK2</accession>
<dbReference type="GO" id="GO:0032259">
    <property type="term" value="P:methylation"/>
    <property type="evidence" value="ECO:0007669"/>
    <property type="project" value="UniProtKB-KW"/>
</dbReference>
<feature type="region of interest" description="Disordered" evidence="1">
    <location>
        <begin position="1"/>
        <end position="220"/>
    </location>
</feature>
<feature type="compositionally biased region" description="Gly residues" evidence="1">
    <location>
        <begin position="122"/>
        <end position="134"/>
    </location>
</feature>